<evidence type="ECO:0000256" key="16">
    <source>
        <dbReference type="SAM" id="SignalP"/>
    </source>
</evidence>
<evidence type="ECO:0000259" key="17">
    <source>
        <dbReference type="Pfam" id="PF03443"/>
    </source>
</evidence>
<evidence type="ECO:0000256" key="1">
    <source>
        <dbReference type="ARBA" id="ARBA00001973"/>
    </source>
</evidence>
<accession>A0A6A5KAB3</accession>
<sequence length="260" mass="28614">MAFPLQHTANRALLLCLLLLQGVQHVEGHYGFPFLLKDEFVSERWEYIRPTTSFAPNFDYSGPDSMCGFNATKAIFPVKTFTVAAGSTIGFGVSDYTNAADESKATAPFQSHRHIWHQGPATAYMSKAPGDLNDYEGDGDWFKIAAVGASDGLTWDYSPANLRHSLNFTIPATTPPGKYLLRAEHFNIQPDYKQTQMYINCAHIEVTGPGGGNPGPVTKFPGAFRATDPGIWLANALWYPVRPVEELKNWQGAGPKVWTG</sequence>
<dbReference type="EMBL" id="ML975318">
    <property type="protein sequence ID" value="KAF1833489.1"/>
    <property type="molecule type" value="Genomic_DNA"/>
</dbReference>
<keyword evidence="3" id="KW-0964">Secreted</keyword>
<keyword evidence="4" id="KW-0479">Metal-binding</keyword>
<dbReference type="EC" id="1.14.99.56" evidence="15"/>
<proteinExistence type="inferred from homology"/>
<keyword evidence="8" id="KW-0186">Copper</keyword>
<evidence type="ECO:0000256" key="4">
    <source>
        <dbReference type="ARBA" id="ARBA00022723"/>
    </source>
</evidence>
<evidence type="ECO:0000256" key="11">
    <source>
        <dbReference type="ARBA" id="ARBA00023277"/>
    </source>
</evidence>
<keyword evidence="7" id="KW-0560">Oxidoreductase</keyword>
<feature type="domain" description="Auxiliary Activity family 9 catalytic" evidence="17">
    <location>
        <begin position="45"/>
        <end position="233"/>
    </location>
</feature>
<name>A0A6A5KAB3_9PLEO</name>
<dbReference type="OrthoDB" id="6038816at2759"/>
<dbReference type="PANTHER" id="PTHR33353">
    <property type="entry name" value="PUTATIVE (AFU_ORTHOLOGUE AFUA_1G12560)-RELATED"/>
    <property type="match status" value="1"/>
</dbReference>
<evidence type="ECO:0000256" key="14">
    <source>
        <dbReference type="ARBA" id="ARBA00045077"/>
    </source>
</evidence>
<evidence type="ECO:0000256" key="13">
    <source>
        <dbReference type="ARBA" id="ARBA00044502"/>
    </source>
</evidence>
<dbReference type="PANTHER" id="PTHR33353:SF10">
    <property type="entry name" value="ENDO-BETA-1,4-GLUCANASE D"/>
    <property type="match status" value="1"/>
</dbReference>
<reference evidence="18" key="1">
    <citation type="submission" date="2020-01" db="EMBL/GenBank/DDBJ databases">
        <authorList>
            <consortium name="DOE Joint Genome Institute"/>
            <person name="Haridas S."/>
            <person name="Albert R."/>
            <person name="Binder M."/>
            <person name="Bloem J."/>
            <person name="Labutti K."/>
            <person name="Salamov A."/>
            <person name="Andreopoulos B."/>
            <person name="Baker S.E."/>
            <person name="Barry K."/>
            <person name="Bills G."/>
            <person name="Bluhm B.H."/>
            <person name="Cannon C."/>
            <person name="Castanera R."/>
            <person name="Culley D.E."/>
            <person name="Daum C."/>
            <person name="Ezra D."/>
            <person name="Gonzalez J.B."/>
            <person name="Henrissat B."/>
            <person name="Kuo A."/>
            <person name="Liang C."/>
            <person name="Lipzen A."/>
            <person name="Lutzoni F."/>
            <person name="Magnuson J."/>
            <person name="Mondo S."/>
            <person name="Nolan M."/>
            <person name="Ohm R."/>
            <person name="Pangilinan J."/>
            <person name="Park H.-J."/>
            <person name="Ramirez L."/>
            <person name="Alfaro M."/>
            <person name="Sun H."/>
            <person name="Tritt A."/>
            <person name="Yoshinaga Y."/>
            <person name="Zwiers L.-H."/>
            <person name="Turgeon B.G."/>
            <person name="Goodwin S.B."/>
            <person name="Spatafora J.W."/>
            <person name="Crous P.W."/>
            <person name="Grigoriev I.V."/>
        </authorList>
    </citation>
    <scope>NUCLEOTIDE SEQUENCE</scope>
    <source>
        <strain evidence="18">P77</strain>
    </source>
</reference>
<keyword evidence="19" id="KW-1185">Reference proteome</keyword>
<evidence type="ECO:0000256" key="9">
    <source>
        <dbReference type="ARBA" id="ARBA00023033"/>
    </source>
</evidence>
<dbReference type="GO" id="GO:0004497">
    <property type="term" value="F:monooxygenase activity"/>
    <property type="evidence" value="ECO:0007669"/>
    <property type="project" value="UniProtKB-KW"/>
</dbReference>
<evidence type="ECO:0000256" key="12">
    <source>
        <dbReference type="ARBA" id="ARBA00023326"/>
    </source>
</evidence>
<dbReference type="Pfam" id="PF03443">
    <property type="entry name" value="AA9"/>
    <property type="match status" value="1"/>
</dbReference>
<evidence type="ECO:0000256" key="5">
    <source>
        <dbReference type="ARBA" id="ARBA00022729"/>
    </source>
</evidence>
<keyword evidence="6" id="KW-0136">Cellulose degradation</keyword>
<evidence type="ECO:0000256" key="2">
    <source>
        <dbReference type="ARBA" id="ARBA00004613"/>
    </source>
</evidence>
<protein>
    <recommendedName>
        <fullName evidence="15">lytic cellulose monooxygenase (C4-dehydrogenating)</fullName>
        <ecNumber evidence="15">1.14.99.56</ecNumber>
    </recommendedName>
</protein>
<keyword evidence="5 16" id="KW-0732">Signal</keyword>
<comment type="cofactor">
    <cofactor evidence="1">
        <name>Cu(2+)</name>
        <dbReference type="ChEBI" id="CHEBI:29036"/>
    </cofactor>
</comment>
<feature type="chain" id="PRO_5025506339" description="lytic cellulose monooxygenase (C4-dehydrogenating)" evidence="16">
    <location>
        <begin position="29"/>
        <end position="260"/>
    </location>
</feature>
<keyword evidence="12" id="KW-0624">Polysaccharide degradation</keyword>
<evidence type="ECO:0000256" key="15">
    <source>
        <dbReference type="ARBA" id="ARBA00047174"/>
    </source>
</evidence>
<evidence type="ECO:0000256" key="3">
    <source>
        <dbReference type="ARBA" id="ARBA00022525"/>
    </source>
</evidence>
<keyword evidence="9" id="KW-0503">Monooxygenase</keyword>
<keyword evidence="10" id="KW-1015">Disulfide bond</keyword>
<dbReference type="GO" id="GO:0030245">
    <property type="term" value="P:cellulose catabolic process"/>
    <property type="evidence" value="ECO:0007669"/>
    <property type="project" value="UniProtKB-KW"/>
</dbReference>
<dbReference type="InterPro" id="IPR049892">
    <property type="entry name" value="AA9"/>
</dbReference>
<comment type="subcellular location">
    <subcellularLocation>
        <location evidence="2">Secreted</location>
    </subcellularLocation>
</comment>
<evidence type="ECO:0000313" key="18">
    <source>
        <dbReference type="EMBL" id="KAF1833489.1"/>
    </source>
</evidence>
<evidence type="ECO:0000256" key="7">
    <source>
        <dbReference type="ARBA" id="ARBA00023002"/>
    </source>
</evidence>
<dbReference type="AlphaFoldDB" id="A0A6A5KAB3"/>
<comment type="similarity">
    <text evidence="13">Belongs to the polysaccharide monooxygenase AA9 family.</text>
</comment>
<dbReference type="GO" id="GO:0005576">
    <property type="term" value="C:extracellular region"/>
    <property type="evidence" value="ECO:0007669"/>
    <property type="project" value="UniProtKB-SubCell"/>
</dbReference>
<dbReference type="InterPro" id="IPR005103">
    <property type="entry name" value="AA9_LPMO"/>
</dbReference>
<dbReference type="Gene3D" id="2.70.50.70">
    <property type="match status" value="1"/>
</dbReference>
<evidence type="ECO:0000256" key="10">
    <source>
        <dbReference type="ARBA" id="ARBA00023157"/>
    </source>
</evidence>
<organism evidence="18 19">
    <name type="scientific">Decorospora gaudefroyi</name>
    <dbReference type="NCBI Taxonomy" id="184978"/>
    <lineage>
        <taxon>Eukaryota</taxon>
        <taxon>Fungi</taxon>
        <taxon>Dikarya</taxon>
        <taxon>Ascomycota</taxon>
        <taxon>Pezizomycotina</taxon>
        <taxon>Dothideomycetes</taxon>
        <taxon>Pleosporomycetidae</taxon>
        <taxon>Pleosporales</taxon>
        <taxon>Pleosporineae</taxon>
        <taxon>Pleosporaceae</taxon>
        <taxon>Decorospora</taxon>
    </lineage>
</organism>
<evidence type="ECO:0000256" key="8">
    <source>
        <dbReference type="ARBA" id="ARBA00023008"/>
    </source>
</evidence>
<feature type="signal peptide" evidence="16">
    <location>
        <begin position="1"/>
        <end position="28"/>
    </location>
</feature>
<evidence type="ECO:0000256" key="6">
    <source>
        <dbReference type="ARBA" id="ARBA00023001"/>
    </source>
</evidence>
<gene>
    <name evidence="18" type="ORF">BDW02DRAFT_599068</name>
</gene>
<keyword evidence="11" id="KW-0119">Carbohydrate metabolism</keyword>
<dbReference type="Proteomes" id="UP000800040">
    <property type="component" value="Unassembled WGS sequence"/>
</dbReference>
<comment type="catalytic activity">
    <reaction evidence="14">
        <text>[(1-&gt;4)-beta-D-glucosyl]n+m + reduced acceptor + O2 = 4-dehydro-beta-D-glucosyl-[(1-&gt;4)-beta-D-glucosyl]n-1 + [(1-&gt;4)-beta-D-glucosyl]m + acceptor + H2O.</text>
        <dbReference type="EC" id="1.14.99.56"/>
    </reaction>
</comment>
<evidence type="ECO:0000313" key="19">
    <source>
        <dbReference type="Proteomes" id="UP000800040"/>
    </source>
</evidence>
<dbReference type="GO" id="GO:0046872">
    <property type="term" value="F:metal ion binding"/>
    <property type="evidence" value="ECO:0007669"/>
    <property type="project" value="UniProtKB-KW"/>
</dbReference>